<evidence type="ECO:0000313" key="1">
    <source>
        <dbReference type="EMBL" id="OJA08954.1"/>
    </source>
</evidence>
<organism evidence="1 2">
    <name type="scientific">Rhizopogon vesiculosus</name>
    <dbReference type="NCBI Taxonomy" id="180088"/>
    <lineage>
        <taxon>Eukaryota</taxon>
        <taxon>Fungi</taxon>
        <taxon>Dikarya</taxon>
        <taxon>Basidiomycota</taxon>
        <taxon>Agaricomycotina</taxon>
        <taxon>Agaricomycetes</taxon>
        <taxon>Agaricomycetidae</taxon>
        <taxon>Boletales</taxon>
        <taxon>Suillineae</taxon>
        <taxon>Rhizopogonaceae</taxon>
        <taxon>Rhizopogon</taxon>
    </lineage>
</organism>
<reference evidence="1 2" key="1">
    <citation type="submission" date="2016-03" db="EMBL/GenBank/DDBJ databases">
        <title>Comparative genomics of the ectomycorrhizal sister species Rhizopogon vinicolor and Rhizopogon vesiculosus (Basidiomycota: Boletales) reveals a divergence of the mating type B locus.</title>
        <authorList>
            <person name="Mujic A.B."/>
            <person name="Kuo A."/>
            <person name="Tritt A."/>
            <person name="Lipzen A."/>
            <person name="Chen C."/>
            <person name="Johnson J."/>
            <person name="Sharma A."/>
            <person name="Barry K."/>
            <person name="Grigoriev I.V."/>
            <person name="Spatafora J.W."/>
        </authorList>
    </citation>
    <scope>NUCLEOTIDE SEQUENCE [LARGE SCALE GENOMIC DNA]</scope>
    <source>
        <strain evidence="1 2">AM-OR11-056</strain>
    </source>
</reference>
<dbReference type="AlphaFoldDB" id="A0A1J8QHQ8"/>
<evidence type="ECO:0000313" key="2">
    <source>
        <dbReference type="Proteomes" id="UP000183567"/>
    </source>
</evidence>
<keyword evidence="2" id="KW-1185">Reference proteome</keyword>
<comment type="caution">
    <text evidence="1">The sequence shown here is derived from an EMBL/GenBank/DDBJ whole genome shotgun (WGS) entry which is preliminary data.</text>
</comment>
<accession>A0A1J8QHQ8</accession>
<protein>
    <submittedName>
        <fullName evidence="1">Uncharacterized protein</fullName>
    </submittedName>
</protein>
<dbReference type="Proteomes" id="UP000183567">
    <property type="component" value="Unassembled WGS sequence"/>
</dbReference>
<sequence>MYQAWYKMKHPKSSDDWQEEQYDSYLECHDQTENPLLWKEIHKNFDECWTNKGKSPKVIGWCIMAMCNAFVSSCQAYSRLEDVHIGGFLVKDLVDEKQADLMKLVDYMATVVKYKLLDDTASLPSFPQIVNLKFNPELSCEKGEGSRNCNHRVAPLMMLDKFAQVDIQHDRKNIPWKNAQFIVSTSSTSH</sequence>
<dbReference type="OrthoDB" id="2693440at2759"/>
<name>A0A1J8QHQ8_9AGAM</name>
<gene>
    <name evidence="1" type="ORF">AZE42_09861</name>
</gene>
<dbReference type="EMBL" id="LVVM01006094">
    <property type="protein sequence ID" value="OJA08954.1"/>
    <property type="molecule type" value="Genomic_DNA"/>
</dbReference>
<proteinExistence type="predicted"/>